<reference evidence="15 16" key="1">
    <citation type="submission" date="2020-08" db="EMBL/GenBank/DDBJ databases">
        <title>Plant Genome Project.</title>
        <authorList>
            <person name="Zhang R.-G."/>
        </authorList>
    </citation>
    <scope>NUCLEOTIDE SEQUENCE [LARGE SCALE GENOMIC DNA]</scope>
    <source>
        <tissue evidence="15">Rhizome</tissue>
    </source>
</reference>
<dbReference type="InterPro" id="IPR055414">
    <property type="entry name" value="LRR_R13L4/SHOC2-like"/>
</dbReference>
<dbReference type="InterPro" id="IPR013210">
    <property type="entry name" value="LRR_N_plant-typ"/>
</dbReference>
<dbReference type="Gene3D" id="3.80.10.10">
    <property type="entry name" value="Ribonuclease Inhibitor"/>
    <property type="match status" value="4"/>
</dbReference>
<keyword evidence="7" id="KW-0677">Repeat</keyword>
<comment type="caution">
    <text evidence="15">The sequence shown here is derived from an EMBL/GenBank/DDBJ whole genome shotgun (WGS) entry which is preliminary data.</text>
</comment>
<keyword evidence="3" id="KW-1003">Cell membrane</keyword>
<proteinExistence type="inferred from homology"/>
<evidence type="ECO:0000256" key="4">
    <source>
        <dbReference type="ARBA" id="ARBA00022614"/>
    </source>
</evidence>
<dbReference type="GO" id="GO:0005886">
    <property type="term" value="C:plasma membrane"/>
    <property type="evidence" value="ECO:0007669"/>
    <property type="project" value="UniProtKB-SubCell"/>
</dbReference>
<dbReference type="Pfam" id="PF13516">
    <property type="entry name" value="LRR_6"/>
    <property type="match status" value="1"/>
</dbReference>
<evidence type="ECO:0000259" key="13">
    <source>
        <dbReference type="Pfam" id="PF08263"/>
    </source>
</evidence>
<keyword evidence="6" id="KW-0732">Signal</keyword>
<comment type="subcellular location">
    <subcellularLocation>
        <location evidence="1">Cell membrane</location>
        <topology evidence="1">Single-pass type I membrane protein</topology>
    </subcellularLocation>
</comment>
<dbReference type="SMART" id="SM00369">
    <property type="entry name" value="LRR_TYP"/>
    <property type="match status" value="8"/>
</dbReference>
<feature type="domain" description="Disease resistance R13L4/SHOC-2-like LRR" evidence="14">
    <location>
        <begin position="302"/>
        <end position="477"/>
    </location>
</feature>
<evidence type="ECO:0008006" key="17">
    <source>
        <dbReference type="Google" id="ProtNLM"/>
    </source>
</evidence>
<evidence type="ECO:0000313" key="15">
    <source>
        <dbReference type="EMBL" id="KAG6494321.1"/>
    </source>
</evidence>
<dbReference type="Proteomes" id="UP000734854">
    <property type="component" value="Unassembled WGS sequence"/>
</dbReference>
<feature type="transmembrane region" description="Helical" evidence="12">
    <location>
        <begin position="749"/>
        <end position="772"/>
    </location>
</feature>
<dbReference type="InterPro" id="IPR003591">
    <property type="entry name" value="Leu-rich_rpt_typical-subtyp"/>
</dbReference>
<keyword evidence="10" id="KW-0675">Receptor</keyword>
<dbReference type="EMBL" id="JACMSC010000013">
    <property type="protein sequence ID" value="KAG6494321.1"/>
    <property type="molecule type" value="Genomic_DNA"/>
</dbReference>
<keyword evidence="9 12" id="KW-0472">Membrane</keyword>
<dbReference type="PANTHER" id="PTHR48063">
    <property type="entry name" value="LRR RECEPTOR-LIKE KINASE"/>
    <property type="match status" value="1"/>
</dbReference>
<evidence type="ECO:0000256" key="2">
    <source>
        <dbReference type="ARBA" id="ARBA00009592"/>
    </source>
</evidence>
<dbReference type="PANTHER" id="PTHR48063:SF90">
    <property type="entry name" value="OS11G0565920 PROTEIN"/>
    <property type="match status" value="1"/>
</dbReference>
<keyword evidence="4" id="KW-0433">Leucine-rich repeat</keyword>
<keyword evidence="11" id="KW-0325">Glycoprotein</keyword>
<keyword evidence="5 12" id="KW-0812">Transmembrane</keyword>
<dbReference type="SUPFAM" id="SSF52047">
    <property type="entry name" value="RNI-like"/>
    <property type="match status" value="1"/>
</dbReference>
<dbReference type="Pfam" id="PF23598">
    <property type="entry name" value="LRR_14"/>
    <property type="match status" value="1"/>
</dbReference>
<dbReference type="Pfam" id="PF13855">
    <property type="entry name" value="LRR_8"/>
    <property type="match status" value="1"/>
</dbReference>
<protein>
    <recommendedName>
        <fullName evidence="17">Leucine-rich repeat-containing N-terminal plant-type domain-containing protein</fullName>
    </recommendedName>
</protein>
<dbReference type="InterPro" id="IPR032675">
    <property type="entry name" value="LRR_dom_sf"/>
</dbReference>
<keyword evidence="16" id="KW-1185">Reference proteome</keyword>
<evidence type="ECO:0000256" key="9">
    <source>
        <dbReference type="ARBA" id="ARBA00023136"/>
    </source>
</evidence>
<evidence type="ECO:0000313" key="16">
    <source>
        <dbReference type="Proteomes" id="UP000734854"/>
    </source>
</evidence>
<dbReference type="InterPro" id="IPR001611">
    <property type="entry name" value="Leu-rich_rpt"/>
</dbReference>
<evidence type="ECO:0000256" key="7">
    <source>
        <dbReference type="ARBA" id="ARBA00022737"/>
    </source>
</evidence>
<sequence>MATAWRRSTLCFREPWPLHHPQCYYQLPDLVLLCWLIILAFFLAEVAGVEARVSSEGCLPRERDALLHYKAAIRDPFDCLSSWQEAQGDDCCAWTGVVCYNRTGSVRVAELNLQNPIGGQLNWWEYSLRGELLHPSLLSLTHLQSLNLSFNDFEGTQIPPLVGSLHKLRYLDLSDSNFGGIIPPHLGNLTDLRYLLLYAYHYPNSATVVVHSLDWLSGLSSLIYLGMSALDLSAVSHNWFSAVNMLPSLQHLHLDDCKISNIPLSLNFPLNLTLLTTLHLSFNNFNSSFPNWLSNLTSLSSLKLDDCEIRGTLPIEIGNLISITYLDLSLNLLSGPLPDTLSKLKHLTYLDLSYNLLGNSLPMGIMNLSSLSTLRLINCSLICPIPSELGNLTTLNQLFLESNLLSGLIPPEIGKLVNLRDLDLSVNSLKGDITEFHLSNLTKLVFLILSDNHFLTIAIDHNWTPPFQLELISLGSWHLPSSLQNCDKLLVVDLGDNNFFGNIPLWIGKSWQWLRILQLRSNMFIGNIDPQLGHLLHYLQIIDFANNKLSGSIPHSFGNFSTMISTLVEPLPPFGFEQMAISDTIQISSGSESITLDTKGSQLTFSSILYLVKSIDLSNNELTDEIPEELGYLAGLQTLNLSRNYFKGKIPDSIGGMSSLETLDLSFNNLSGVIPEGLSQLNALSHLNLSYNNLSGNIPCGSQLQTLDDASIYIGNPYLYGDLLNKSCFPRNNTIIVSSKEHVMSSPVLIIYLGSALGYFVGLWSVFVLLLFKKKWRNSYFMKIDEIYDKVYVAIKIRFNRIVNG</sequence>
<name>A0A8J5FSK2_ZINOF</name>
<gene>
    <name evidence="15" type="ORF">ZIOFF_049345</name>
</gene>
<dbReference type="FunFam" id="3.80.10.10:FF:000041">
    <property type="entry name" value="LRR receptor-like serine/threonine-protein kinase ERECTA"/>
    <property type="match status" value="1"/>
</dbReference>
<dbReference type="SUPFAM" id="SSF52058">
    <property type="entry name" value="L domain-like"/>
    <property type="match status" value="1"/>
</dbReference>
<evidence type="ECO:0000256" key="12">
    <source>
        <dbReference type="SAM" id="Phobius"/>
    </source>
</evidence>
<evidence type="ECO:0000256" key="6">
    <source>
        <dbReference type="ARBA" id="ARBA00022729"/>
    </source>
</evidence>
<comment type="similarity">
    <text evidence="2">Belongs to the RLP family.</text>
</comment>
<evidence type="ECO:0000256" key="10">
    <source>
        <dbReference type="ARBA" id="ARBA00023170"/>
    </source>
</evidence>
<evidence type="ECO:0000256" key="5">
    <source>
        <dbReference type="ARBA" id="ARBA00022692"/>
    </source>
</evidence>
<dbReference type="PRINTS" id="PR00019">
    <property type="entry name" value="LEURICHRPT"/>
</dbReference>
<dbReference type="AlphaFoldDB" id="A0A8J5FSK2"/>
<evidence type="ECO:0000259" key="14">
    <source>
        <dbReference type="Pfam" id="PF23598"/>
    </source>
</evidence>
<dbReference type="SMART" id="SM00365">
    <property type="entry name" value="LRR_SD22"/>
    <property type="match status" value="4"/>
</dbReference>
<accession>A0A8J5FSK2</accession>
<feature type="transmembrane region" description="Helical" evidence="12">
    <location>
        <begin position="30"/>
        <end position="49"/>
    </location>
</feature>
<feature type="domain" description="Leucine-rich repeat-containing N-terminal plant-type" evidence="13">
    <location>
        <begin position="60"/>
        <end position="99"/>
    </location>
</feature>
<dbReference type="Pfam" id="PF00560">
    <property type="entry name" value="LRR_1"/>
    <property type="match status" value="4"/>
</dbReference>
<keyword evidence="8 12" id="KW-1133">Transmembrane helix</keyword>
<evidence type="ECO:0000256" key="3">
    <source>
        <dbReference type="ARBA" id="ARBA00022475"/>
    </source>
</evidence>
<organism evidence="15 16">
    <name type="scientific">Zingiber officinale</name>
    <name type="common">Ginger</name>
    <name type="synonym">Amomum zingiber</name>
    <dbReference type="NCBI Taxonomy" id="94328"/>
    <lineage>
        <taxon>Eukaryota</taxon>
        <taxon>Viridiplantae</taxon>
        <taxon>Streptophyta</taxon>
        <taxon>Embryophyta</taxon>
        <taxon>Tracheophyta</taxon>
        <taxon>Spermatophyta</taxon>
        <taxon>Magnoliopsida</taxon>
        <taxon>Liliopsida</taxon>
        <taxon>Zingiberales</taxon>
        <taxon>Zingiberaceae</taxon>
        <taxon>Zingiber</taxon>
    </lineage>
</organism>
<evidence type="ECO:0000256" key="8">
    <source>
        <dbReference type="ARBA" id="ARBA00022989"/>
    </source>
</evidence>
<evidence type="ECO:0000256" key="11">
    <source>
        <dbReference type="ARBA" id="ARBA00023180"/>
    </source>
</evidence>
<dbReference type="Pfam" id="PF08263">
    <property type="entry name" value="LRRNT_2"/>
    <property type="match status" value="1"/>
</dbReference>
<dbReference type="InterPro" id="IPR046956">
    <property type="entry name" value="RLP23-like"/>
</dbReference>
<dbReference type="FunFam" id="3.80.10.10:FF:000213">
    <property type="entry name" value="Tyrosine-sulfated glycopeptide receptor 1"/>
    <property type="match status" value="1"/>
</dbReference>
<evidence type="ECO:0000256" key="1">
    <source>
        <dbReference type="ARBA" id="ARBA00004251"/>
    </source>
</evidence>